<evidence type="ECO:0000313" key="1">
    <source>
        <dbReference type="EMBL" id="SDK53172.1"/>
    </source>
</evidence>
<evidence type="ECO:0000313" key="2">
    <source>
        <dbReference type="Proteomes" id="UP000198694"/>
    </source>
</evidence>
<dbReference type="InterPro" id="IPR020534">
    <property type="entry name" value="Uncharacterised_YqxA"/>
</dbReference>
<accession>A0A1G9CND3</accession>
<proteinExistence type="predicted"/>
<sequence>MVKSFVTLLIMAVLFLGGMLTGIHQTSTGSLINQEYPTENAGQLIHTNLDKQDAELMEKSQEESPLQVLESTREKPEAIESSHFTQKLAGALEGVMTWVYNQLIVSAYELVQVLF</sequence>
<name>A0A1G9CND3_9BACI</name>
<dbReference type="Proteomes" id="UP000198694">
    <property type="component" value="Unassembled WGS sequence"/>
</dbReference>
<dbReference type="EMBL" id="FNFL01000008">
    <property type="protein sequence ID" value="SDK53172.1"/>
    <property type="molecule type" value="Genomic_DNA"/>
</dbReference>
<dbReference type="AlphaFoldDB" id="A0A1G9CND3"/>
<dbReference type="Pfam" id="PF12438">
    <property type="entry name" value="DUF3679"/>
    <property type="match status" value="1"/>
</dbReference>
<gene>
    <name evidence="1" type="ORF">SAMN05216243_3460</name>
</gene>
<dbReference type="RefSeq" id="WP_093216884.1">
    <property type="nucleotide sequence ID" value="NZ_FNFL01000008.1"/>
</dbReference>
<organism evidence="1 2">
    <name type="scientific">Sediminibacillus albus</name>
    <dbReference type="NCBI Taxonomy" id="407036"/>
    <lineage>
        <taxon>Bacteria</taxon>
        <taxon>Bacillati</taxon>
        <taxon>Bacillota</taxon>
        <taxon>Bacilli</taxon>
        <taxon>Bacillales</taxon>
        <taxon>Bacillaceae</taxon>
        <taxon>Sediminibacillus</taxon>
    </lineage>
</organism>
<protein>
    <submittedName>
        <fullName evidence="1">Uncharacterized protein</fullName>
    </submittedName>
</protein>
<dbReference type="STRING" id="407036.SAMN05216243_3460"/>
<dbReference type="OrthoDB" id="2972213at2"/>
<keyword evidence="2" id="KW-1185">Reference proteome</keyword>
<reference evidence="1 2" key="1">
    <citation type="submission" date="2016-10" db="EMBL/GenBank/DDBJ databases">
        <authorList>
            <person name="de Groot N.N."/>
        </authorList>
    </citation>
    <scope>NUCLEOTIDE SEQUENCE [LARGE SCALE GENOMIC DNA]</scope>
    <source>
        <strain evidence="1 2">CGMCC 1.6502</strain>
    </source>
</reference>